<evidence type="ECO:0000256" key="5">
    <source>
        <dbReference type="ARBA" id="ARBA00022833"/>
    </source>
</evidence>
<dbReference type="GO" id="GO:0001228">
    <property type="term" value="F:DNA-binding transcription activator activity, RNA polymerase II-specific"/>
    <property type="evidence" value="ECO:0007669"/>
    <property type="project" value="TreeGrafter"/>
</dbReference>
<keyword evidence="6" id="KW-0539">Nucleus</keyword>
<protein>
    <recommendedName>
        <fullName evidence="9">C2H2-type domain-containing protein</fullName>
    </recommendedName>
</protein>
<organism evidence="10">
    <name type="scientific">Menopon gallinae</name>
    <name type="common">poultry shaft louse</name>
    <dbReference type="NCBI Taxonomy" id="328185"/>
    <lineage>
        <taxon>Eukaryota</taxon>
        <taxon>Metazoa</taxon>
        <taxon>Ecdysozoa</taxon>
        <taxon>Arthropoda</taxon>
        <taxon>Hexapoda</taxon>
        <taxon>Insecta</taxon>
        <taxon>Pterygota</taxon>
        <taxon>Neoptera</taxon>
        <taxon>Paraneoptera</taxon>
        <taxon>Psocodea</taxon>
        <taxon>Troctomorpha</taxon>
        <taxon>Phthiraptera</taxon>
        <taxon>Amblycera</taxon>
        <taxon>Menoponidae</taxon>
        <taxon>Menopon</taxon>
    </lineage>
</organism>
<evidence type="ECO:0000256" key="2">
    <source>
        <dbReference type="ARBA" id="ARBA00022723"/>
    </source>
</evidence>
<keyword evidence="3" id="KW-0677">Repeat</keyword>
<dbReference type="PROSITE" id="PS00028">
    <property type="entry name" value="ZINC_FINGER_C2H2_1"/>
    <property type="match status" value="7"/>
</dbReference>
<gene>
    <name evidence="10" type="ORF">PYX00_005565</name>
</gene>
<dbReference type="GO" id="GO:0000978">
    <property type="term" value="F:RNA polymerase II cis-regulatory region sequence-specific DNA binding"/>
    <property type="evidence" value="ECO:0007669"/>
    <property type="project" value="TreeGrafter"/>
</dbReference>
<dbReference type="SMART" id="SM00355">
    <property type="entry name" value="ZnF_C2H2"/>
    <property type="match status" value="16"/>
</dbReference>
<dbReference type="PANTHER" id="PTHR24376">
    <property type="entry name" value="ZINC FINGER PROTEIN"/>
    <property type="match status" value="1"/>
</dbReference>
<dbReference type="Gene3D" id="3.30.160.60">
    <property type="entry name" value="Classic Zinc Finger"/>
    <property type="match status" value="5"/>
</dbReference>
<dbReference type="SUPFAM" id="SSF57667">
    <property type="entry name" value="beta-beta-alpha zinc fingers"/>
    <property type="match status" value="5"/>
</dbReference>
<evidence type="ECO:0000256" key="7">
    <source>
        <dbReference type="PROSITE-ProRule" id="PRU00042"/>
    </source>
</evidence>
<name>A0AAW2HS11_9NEOP</name>
<feature type="domain" description="C2H2-type" evidence="9">
    <location>
        <begin position="224"/>
        <end position="246"/>
    </location>
</feature>
<evidence type="ECO:0000256" key="3">
    <source>
        <dbReference type="ARBA" id="ARBA00022737"/>
    </source>
</evidence>
<sequence>MEELKETGGMEDLNCDNIIIHMDMKAYNEEDNIKVEREFFNGKDIYNSTLSCYPKHSSDMFNNHKDDDSIQLENRYGLRTRKSISVKSDVIDIYKCRDTIEEGKVVENSIFECDKCSLKFNELVSFNNHKNNQVICSVCNCYFCSENVLLNHIETCKGNKNSELIRENHIKCAKCSKLLNTISEYHNCSNTKTFKCEKCKRIFNDESELNHHSLEKQCRNLNGFKCDTCKRVFEDFNVLKRHIAAHLENSLECVNCDECTHGDTSLPHLNCESDGAECQGMNLKCLNCNELFSSQEILTEHIVNCSDKVQSCKICSKDFRDSIEYKKHLKIHTKNCRNFKENMNEKSAEHGRESNGLSRKLRYECDTCGKKFLKLSKLQIHILNIHHGVSYECSKCNLKFINQEELDKHTARNCRVEQCSCKTCGKLFTKKDYLKKHEYIHSNVFYRCKFCHCAFMKEKSYNRHVERMNCSKSARKLRLSEFNYKKCRICSVDFEDEELLIQHFGNEHSGENPHQCFCCDSCLPTFKELENHIHLHNTQKYTCHICNKAYTSQEGFRKHRLKHKGAELKCQFCKSEFLNERRFKLHVKTCKKNPESGYDQSQENNSKDTKPKQSRQLHWESRIIMKRLRGDPNSSNIGSDQQNLEQTTAANFFDVPEEEGNDSNVRGWFDDYYKTEEDDFAFGLKKDKKNYASVERKTGSVIHREKLSTEAGYENDVIDGNDVESNSESSDEESDDSSSEEEDEFIENIELPVNYNPKKCRICLITFSHEYELLHHFIKLHPDRKAHKCPNCEVESPLFAQLKEHMKAPRDRNRHLQLR</sequence>
<feature type="domain" description="C2H2-type" evidence="9">
    <location>
        <begin position="363"/>
        <end position="388"/>
    </location>
</feature>
<feature type="compositionally biased region" description="Basic and acidic residues" evidence="8">
    <location>
        <begin position="605"/>
        <end position="616"/>
    </location>
</feature>
<feature type="domain" description="C2H2-type" evidence="9">
    <location>
        <begin position="541"/>
        <end position="568"/>
    </location>
</feature>
<feature type="domain" description="C2H2-type" evidence="9">
    <location>
        <begin position="194"/>
        <end position="212"/>
    </location>
</feature>
<dbReference type="GO" id="GO:0008270">
    <property type="term" value="F:zinc ion binding"/>
    <property type="evidence" value="ECO:0007669"/>
    <property type="project" value="UniProtKB-KW"/>
</dbReference>
<feature type="region of interest" description="Disordered" evidence="8">
    <location>
        <begin position="706"/>
        <end position="748"/>
    </location>
</feature>
<dbReference type="PROSITE" id="PS50157">
    <property type="entry name" value="ZINC_FINGER_C2H2_2"/>
    <property type="match status" value="7"/>
</dbReference>
<evidence type="ECO:0000256" key="8">
    <source>
        <dbReference type="SAM" id="MobiDB-lite"/>
    </source>
</evidence>
<evidence type="ECO:0000256" key="1">
    <source>
        <dbReference type="ARBA" id="ARBA00004123"/>
    </source>
</evidence>
<feature type="domain" description="C2H2-type" evidence="9">
    <location>
        <begin position="419"/>
        <end position="443"/>
    </location>
</feature>
<dbReference type="EMBL" id="JARGDH010000003">
    <property type="protein sequence ID" value="KAL0272693.1"/>
    <property type="molecule type" value="Genomic_DNA"/>
</dbReference>
<feature type="domain" description="C2H2-type" evidence="9">
    <location>
        <begin position="485"/>
        <end position="513"/>
    </location>
</feature>
<dbReference type="AlphaFoldDB" id="A0AAW2HS11"/>
<feature type="compositionally biased region" description="Acidic residues" evidence="8">
    <location>
        <begin position="729"/>
        <end position="747"/>
    </location>
</feature>
<evidence type="ECO:0000259" key="9">
    <source>
        <dbReference type="PROSITE" id="PS50157"/>
    </source>
</evidence>
<comment type="subcellular location">
    <subcellularLocation>
        <location evidence="1">Nucleus</location>
    </subcellularLocation>
</comment>
<dbReference type="Pfam" id="PF00096">
    <property type="entry name" value="zf-C2H2"/>
    <property type="match status" value="2"/>
</dbReference>
<evidence type="ECO:0000256" key="4">
    <source>
        <dbReference type="ARBA" id="ARBA00022771"/>
    </source>
</evidence>
<feature type="domain" description="C2H2-type" evidence="9">
    <location>
        <begin position="310"/>
        <end position="333"/>
    </location>
</feature>
<feature type="region of interest" description="Disordered" evidence="8">
    <location>
        <begin position="594"/>
        <end position="616"/>
    </location>
</feature>
<comment type="caution">
    <text evidence="10">The sequence shown here is derived from an EMBL/GenBank/DDBJ whole genome shotgun (WGS) entry which is preliminary data.</text>
</comment>
<accession>A0AAW2HS11</accession>
<evidence type="ECO:0000313" key="10">
    <source>
        <dbReference type="EMBL" id="KAL0272693.1"/>
    </source>
</evidence>
<dbReference type="InterPro" id="IPR036236">
    <property type="entry name" value="Znf_C2H2_sf"/>
</dbReference>
<dbReference type="GO" id="GO:0005634">
    <property type="term" value="C:nucleus"/>
    <property type="evidence" value="ECO:0007669"/>
    <property type="project" value="UniProtKB-SubCell"/>
</dbReference>
<proteinExistence type="predicted"/>
<dbReference type="InterPro" id="IPR013087">
    <property type="entry name" value="Znf_C2H2_type"/>
</dbReference>
<keyword evidence="5" id="KW-0862">Zinc</keyword>
<reference evidence="10" key="1">
    <citation type="journal article" date="2024" name="Gigascience">
        <title>Chromosome-level genome of the poultry shaft louse Menopon gallinae provides insight into the host-switching and adaptive evolution of parasitic lice.</title>
        <authorList>
            <person name="Xu Y."/>
            <person name="Ma L."/>
            <person name="Liu S."/>
            <person name="Liang Y."/>
            <person name="Liu Q."/>
            <person name="He Z."/>
            <person name="Tian L."/>
            <person name="Duan Y."/>
            <person name="Cai W."/>
            <person name="Li H."/>
            <person name="Song F."/>
        </authorList>
    </citation>
    <scope>NUCLEOTIDE SEQUENCE</scope>
    <source>
        <strain evidence="10">Cailab_2023a</strain>
    </source>
</reference>
<dbReference type="PANTHER" id="PTHR24376:SF235">
    <property type="entry name" value="C2H2-TYPE DOMAIN-CONTAINING PROTEIN"/>
    <property type="match status" value="1"/>
</dbReference>
<keyword evidence="4 7" id="KW-0863">Zinc-finger</keyword>
<keyword evidence="2" id="KW-0479">Metal-binding</keyword>
<evidence type="ECO:0000256" key="6">
    <source>
        <dbReference type="ARBA" id="ARBA00023242"/>
    </source>
</evidence>